<dbReference type="RefSeq" id="WP_108952753.1">
    <property type="nucleotide sequence ID" value="NZ_BEVZ01000002.1"/>
</dbReference>
<reference evidence="2 3" key="1">
    <citation type="submission" date="2024-06" db="EMBL/GenBank/DDBJ databases">
        <title>The Natural Products Discovery Center: Release of the First 8490 Sequenced Strains for Exploring Actinobacteria Biosynthetic Diversity.</title>
        <authorList>
            <person name="Kalkreuter E."/>
            <person name="Kautsar S.A."/>
            <person name="Yang D."/>
            <person name="Bader C.D."/>
            <person name="Teijaro C.N."/>
            <person name="Fluegel L."/>
            <person name="Davis C.M."/>
            <person name="Simpson J.R."/>
            <person name="Lauterbach L."/>
            <person name="Steele A.D."/>
            <person name="Gui C."/>
            <person name="Meng S."/>
            <person name="Li G."/>
            <person name="Viehrig K."/>
            <person name="Ye F."/>
            <person name="Su P."/>
            <person name="Kiefer A.F."/>
            <person name="Nichols A."/>
            <person name="Cepeda A.J."/>
            <person name="Yan W."/>
            <person name="Fan B."/>
            <person name="Jiang Y."/>
            <person name="Adhikari A."/>
            <person name="Zheng C.-J."/>
            <person name="Schuster L."/>
            <person name="Cowan T.M."/>
            <person name="Smanski M.J."/>
            <person name="Chevrette M.G."/>
            <person name="De Carvalho L.P.S."/>
            <person name="Shen B."/>
        </authorList>
    </citation>
    <scope>NUCLEOTIDE SEQUENCE [LARGE SCALE GENOMIC DNA]</scope>
    <source>
        <strain evidence="2 3">NPDC038104</strain>
    </source>
</reference>
<dbReference type="InterPro" id="IPR050276">
    <property type="entry name" value="MshD_Acetyltransferase"/>
</dbReference>
<comment type="caution">
    <text evidence="2">The sequence shown here is derived from an EMBL/GenBank/DDBJ whole genome shotgun (WGS) entry which is preliminary data.</text>
</comment>
<evidence type="ECO:0000313" key="2">
    <source>
        <dbReference type="EMBL" id="MEU3553250.1"/>
    </source>
</evidence>
<sequence>MIREMTADDCARVAEVRTAGWRYAYAGLMPQGYLDRMDPVAAAARHRTLLEGAGPGVVNLVAERDGQVAGWACLGPNRDPEPGWELYTLYVDPAHHRAGLGSALLRACLPAEGDTYLWVVRDNTAARAFYERHGFARDGAEEPYTVDGVDVPEVRYVRPGAASSD</sequence>
<evidence type="ECO:0000259" key="1">
    <source>
        <dbReference type="PROSITE" id="PS51186"/>
    </source>
</evidence>
<organism evidence="2 3">
    <name type="scientific">Streptomyces fragilis</name>
    <dbReference type="NCBI Taxonomy" id="67301"/>
    <lineage>
        <taxon>Bacteria</taxon>
        <taxon>Bacillati</taxon>
        <taxon>Actinomycetota</taxon>
        <taxon>Actinomycetes</taxon>
        <taxon>Kitasatosporales</taxon>
        <taxon>Streptomycetaceae</taxon>
        <taxon>Streptomyces</taxon>
    </lineage>
</organism>
<dbReference type="PROSITE" id="PS51186">
    <property type="entry name" value="GNAT"/>
    <property type="match status" value="1"/>
</dbReference>
<dbReference type="PANTHER" id="PTHR43617">
    <property type="entry name" value="L-AMINO ACID N-ACETYLTRANSFERASE"/>
    <property type="match status" value="1"/>
</dbReference>
<dbReference type="PANTHER" id="PTHR43617:SF2">
    <property type="entry name" value="UPF0039 PROTEIN SLL0451"/>
    <property type="match status" value="1"/>
</dbReference>
<feature type="domain" description="N-acetyltransferase" evidence="1">
    <location>
        <begin position="1"/>
        <end position="158"/>
    </location>
</feature>
<evidence type="ECO:0000313" key="3">
    <source>
        <dbReference type="Proteomes" id="UP001550850"/>
    </source>
</evidence>
<dbReference type="InterPro" id="IPR000182">
    <property type="entry name" value="GNAT_dom"/>
</dbReference>
<name>A0ABV2YBZ9_9ACTN</name>
<gene>
    <name evidence="2" type="ORF">AB0E65_03265</name>
</gene>
<keyword evidence="3" id="KW-1185">Reference proteome</keyword>
<dbReference type="SUPFAM" id="SSF55729">
    <property type="entry name" value="Acyl-CoA N-acyltransferases (Nat)"/>
    <property type="match status" value="1"/>
</dbReference>
<dbReference type="Proteomes" id="UP001550850">
    <property type="component" value="Unassembled WGS sequence"/>
</dbReference>
<dbReference type="Gene3D" id="3.40.630.30">
    <property type="match status" value="1"/>
</dbReference>
<dbReference type="CDD" id="cd04301">
    <property type="entry name" value="NAT_SF"/>
    <property type="match status" value="1"/>
</dbReference>
<proteinExistence type="predicted"/>
<dbReference type="Pfam" id="PF00583">
    <property type="entry name" value="Acetyltransf_1"/>
    <property type="match status" value="1"/>
</dbReference>
<accession>A0ABV2YBZ9</accession>
<dbReference type="InterPro" id="IPR016181">
    <property type="entry name" value="Acyl_CoA_acyltransferase"/>
</dbReference>
<protein>
    <submittedName>
        <fullName evidence="2">GNAT family N-acetyltransferase</fullName>
    </submittedName>
</protein>
<dbReference type="EMBL" id="JBEZUR010000003">
    <property type="protein sequence ID" value="MEU3553250.1"/>
    <property type="molecule type" value="Genomic_DNA"/>
</dbReference>